<dbReference type="Proteomes" id="UP000521227">
    <property type="component" value="Unassembled WGS sequence"/>
</dbReference>
<accession>A0A840N2Q6</accession>
<reference evidence="1 2" key="1">
    <citation type="submission" date="2020-08" db="EMBL/GenBank/DDBJ databases">
        <title>Genomic Encyclopedia of Type Strains, Phase IV (KMG-IV): sequencing the most valuable type-strain genomes for metagenomic binning, comparative biology and taxonomic classification.</title>
        <authorList>
            <person name="Goeker M."/>
        </authorList>
    </citation>
    <scope>NUCLEOTIDE SEQUENCE [LARGE SCALE GENOMIC DNA]</scope>
    <source>
        <strain evidence="1 2">DSM 17498</strain>
    </source>
</reference>
<evidence type="ECO:0000313" key="1">
    <source>
        <dbReference type="EMBL" id="MBB5052904.1"/>
    </source>
</evidence>
<gene>
    <name evidence="1" type="ORF">HNQ36_002895</name>
</gene>
<organism evidence="1 2">
    <name type="scientific">Afipia massiliensis</name>
    <dbReference type="NCBI Taxonomy" id="211460"/>
    <lineage>
        <taxon>Bacteria</taxon>
        <taxon>Pseudomonadati</taxon>
        <taxon>Pseudomonadota</taxon>
        <taxon>Alphaproteobacteria</taxon>
        <taxon>Hyphomicrobiales</taxon>
        <taxon>Nitrobacteraceae</taxon>
        <taxon>Afipia</taxon>
    </lineage>
</organism>
<name>A0A840N2Q6_9BRAD</name>
<protein>
    <submittedName>
        <fullName evidence="1">Uncharacterized protein</fullName>
    </submittedName>
</protein>
<evidence type="ECO:0000313" key="2">
    <source>
        <dbReference type="Proteomes" id="UP000521227"/>
    </source>
</evidence>
<dbReference type="EMBL" id="JACHIJ010000004">
    <property type="protein sequence ID" value="MBB5052904.1"/>
    <property type="molecule type" value="Genomic_DNA"/>
</dbReference>
<sequence length="51" mass="5597">MRHAPGADILMRCTANAIESAMSDFCIAYIGESDNVGRRRASSRSHNAWLS</sequence>
<dbReference type="AlphaFoldDB" id="A0A840N2Q6"/>
<proteinExistence type="predicted"/>
<comment type="caution">
    <text evidence="1">The sequence shown here is derived from an EMBL/GenBank/DDBJ whole genome shotgun (WGS) entry which is preliminary data.</text>
</comment>